<gene>
    <name evidence="1" type="ORF">GBAR_LOCUS31144</name>
</gene>
<accession>A0AA35TZ44</accession>
<evidence type="ECO:0000313" key="2">
    <source>
        <dbReference type="Proteomes" id="UP001174909"/>
    </source>
</evidence>
<reference evidence="1" key="1">
    <citation type="submission" date="2023-03" db="EMBL/GenBank/DDBJ databases">
        <authorList>
            <person name="Steffen K."/>
            <person name="Cardenas P."/>
        </authorList>
    </citation>
    <scope>NUCLEOTIDE SEQUENCE</scope>
</reference>
<dbReference type="EMBL" id="CASHTH010004427">
    <property type="protein sequence ID" value="CAI8057180.1"/>
    <property type="molecule type" value="Genomic_DNA"/>
</dbReference>
<comment type="caution">
    <text evidence="1">The sequence shown here is derived from an EMBL/GenBank/DDBJ whole genome shotgun (WGS) entry which is preliminary data.</text>
</comment>
<protein>
    <submittedName>
        <fullName evidence="1">Uncharacterized protein</fullName>
    </submittedName>
</protein>
<evidence type="ECO:0000313" key="1">
    <source>
        <dbReference type="EMBL" id="CAI8057180.1"/>
    </source>
</evidence>
<keyword evidence="2" id="KW-1185">Reference proteome</keyword>
<sequence length="68" mass="7598">MRLKGTVKGQTIVFDHPIDLPEGHRVEADVNPIESAPDLEKYGIRPFPPADYVVTNDIVNDIRDELGI</sequence>
<organism evidence="1 2">
    <name type="scientific">Geodia barretti</name>
    <name type="common">Barrett's horny sponge</name>
    <dbReference type="NCBI Taxonomy" id="519541"/>
    <lineage>
        <taxon>Eukaryota</taxon>
        <taxon>Metazoa</taxon>
        <taxon>Porifera</taxon>
        <taxon>Demospongiae</taxon>
        <taxon>Heteroscleromorpha</taxon>
        <taxon>Tetractinellida</taxon>
        <taxon>Astrophorina</taxon>
        <taxon>Geodiidae</taxon>
        <taxon>Geodia</taxon>
    </lineage>
</organism>
<dbReference type="Proteomes" id="UP001174909">
    <property type="component" value="Unassembled WGS sequence"/>
</dbReference>
<dbReference type="AlphaFoldDB" id="A0AA35TZ44"/>
<proteinExistence type="predicted"/>
<name>A0AA35TZ44_GEOBA</name>